<keyword evidence="5" id="KW-1185">Reference proteome</keyword>
<protein>
    <recommendedName>
        <fullName evidence="7">Outer membrane protein</fullName>
    </recommendedName>
</protein>
<dbReference type="EMBL" id="FOJO01000001">
    <property type="protein sequence ID" value="SFA38234.1"/>
    <property type="molecule type" value="Genomic_DNA"/>
</dbReference>
<evidence type="ECO:0000313" key="5">
    <source>
        <dbReference type="Proteomes" id="UP000029846"/>
    </source>
</evidence>
<reference evidence="4 6" key="3">
    <citation type="submission" date="2016-10" db="EMBL/GenBank/DDBJ databases">
        <authorList>
            <person name="de Groot N.N."/>
        </authorList>
    </citation>
    <scope>NUCLEOTIDE SEQUENCE [LARGE SCALE GENOMIC DNA]</scope>
    <source>
        <strain evidence="4 6">CGMCC 1.6117</strain>
    </source>
</reference>
<sequence length="277" mass="28810">MQQFRPFLTAAALIALGAAPLAAQTESPAPDSPTPARQEQRAMKAHDFARLTVNGLGEASAQPDMATITVGVSTRAATAAEAMSQNAEQQNAVIEVLKAEGIEARDIRTTSLDLSPVLDYSQDGQPPKLTGYNARNNVTVRLRDLPKLGALLDSLVTSGANEIGGIAFSREDMTEAEDRARAAAVANARHRAEIMAEAAGMKLGPLLRLSDAQLSEPRPVAPMFARAQASAPAATPVEAGELTVSAHATAIFAMRPLDAPQDGMPPATPGQGDGASD</sequence>
<feature type="chain" id="PRO_5010409493" description="Outer membrane protein" evidence="2">
    <location>
        <begin position="24"/>
        <end position="277"/>
    </location>
</feature>
<organism evidence="3 5">
    <name type="scientific">Paracoccus halophilus</name>
    <dbReference type="NCBI Taxonomy" id="376733"/>
    <lineage>
        <taxon>Bacteria</taxon>
        <taxon>Pseudomonadati</taxon>
        <taxon>Pseudomonadota</taxon>
        <taxon>Alphaproteobacteria</taxon>
        <taxon>Rhodobacterales</taxon>
        <taxon>Paracoccaceae</taxon>
        <taxon>Paracoccus</taxon>
    </lineage>
</organism>
<accession>A0A099F896</accession>
<gene>
    <name evidence="3" type="ORF">IT41_02080</name>
    <name evidence="4" type="ORF">SAMN04487972_101103</name>
</gene>
<evidence type="ECO:0000256" key="2">
    <source>
        <dbReference type="SAM" id="SignalP"/>
    </source>
</evidence>
<dbReference type="RefSeq" id="WP_036738383.1">
    <property type="nucleotide sequence ID" value="NZ_FOJO01000001.1"/>
</dbReference>
<dbReference type="GO" id="GO:0006974">
    <property type="term" value="P:DNA damage response"/>
    <property type="evidence" value="ECO:0007669"/>
    <property type="project" value="TreeGrafter"/>
</dbReference>
<evidence type="ECO:0008006" key="7">
    <source>
        <dbReference type="Google" id="ProtNLM"/>
    </source>
</evidence>
<evidence type="ECO:0000256" key="1">
    <source>
        <dbReference type="SAM" id="MobiDB-lite"/>
    </source>
</evidence>
<evidence type="ECO:0000313" key="4">
    <source>
        <dbReference type="EMBL" id="SFA38234.1"/>
    </source>
</evidence>
<dbReference type="Gene3D" id="3.30.110.170">
    <property type="entry name" value="Protein of unknown function (DUF541), domain 1"/>
    <property type="match status" value="1"/>
</dbReference>
<dbReference type="Proteomes" id="UP000182312">
    <property type="component" value="Unassembled WGS sequence"/>
</dbReference>
<dbReference type="EMBL" id="JRKN01000002">
    <property type="protein sequence ID" value="KGJ06451.1"/>
    <property type="molecule type" value="Genomic_DNA"/>
</dbReference>
<dbReference type="AlphaFoldDB" id="A0A099F896"/>
<dbReference type="PANTHER" id="PTHR34387">
    <property type="entry name" value="SLR1258 PROTEIN"/>
    <property type="match status" value="1"/>
</dbReference>
<keyword evidence="2" id="KW-0732">Signal</keyword>
<name>A0A099F896_9RHOB</name>
<dbReference type="InterPro" id="IPR052022">
    <property type="entry name" value="26kDa_periplasmic_antigen"/>
</dbReference>
<reference evidence="3 5" key="2">
    <citation type="submission" date="2014-10" db="EMBL/GenBank/DDBJ databases">
        <title>Paracoccus sanguinis sp. nov., isolated from clinical specimens of New York State patients.</title>
        <authorList>
            <person name="Mingle L.A."/>
            <person name="Cole J.A."/>
            <person name="Lapierre P."/>
            <person name="Musser K.A."/>
        </authorList>
    </citation>
    <scope>NUCLEOTIDE SEQUENCE [LARGE SCALE GENOMIC DNA]</scope>
    <source>
        <strain evidence="3 5">JCM 14014</strain>
    </source>
</reference>
<reference evidence="3 5" key="1">
    <citation type="submission" date="2014-09" db="EMBL/GenBank/DDBJ databases">
        <authorList>
            <person name="McGinnis J.M."/>
            <person name="Wolfgang W.J."/>
        </authorList>
    </citation>
    <scope>NUCLEOTIDE SEQUENCE [LARGE SCALE GENOMIC DNA]</scope>
    <source>
        <strain evidence="3 5">JCM 14014</strain>
    </source>
</reference>
<proteinExistence type="predicted"/>
<evidence type="ECO:0000313" key="3">
    <source>
        <dbReference type="EMBL" id="KGJ06451.1"/>
    </source>
</evidence>
<dbReference type="eggNOG" id="COG2968">
    <property type="taxonomic scope" value="Bacteria"/>
</dbReference>
<dbReference type="PANTHER" id="PTHR34387:SF1">
    <property type="entry name" value="PERIPLASMIC IMMUNOGENIC PROTEIN"/>
    <property type="match status" value="1"/>
</dbReference>
<dbReference type="STRING" id="376733.SAMN04487972_101103"/>
<dbReference type="InterPro" id="IPR007497">
    <property type="entry name" value="SIMPL/DUF541"/>
</dbReference>
<dbReference type="Proteomes" id="UP000029846">
    <property type="component" value="Unassembled WGS sequence"/>
</dbReference>
<dbReference type="OrthoDB" id="9813144at2"/>
<dbReference type="Gene3D" id="3.30.70.2970">
    <property type="entry name" value="Protein of unknown function (DUF541), domain 2"/>
    <property type="match status" value="1"/>
</dbReference>
<feature type="signal peptide" evidence="2">
    <location>
        <begin position="1"/>
        <end position="23"/>
    </location>
</feature>
<dbReference type="Pfam" id="PF04402">
    <property type="entry name" value="SIMPL"/>
    <property type="match status" value="1"/>
</dbReference>
<feature type="region of interest" description="Disordered" evidence="1">
    <location>
        <begin position="256"/>
        <end position="277"/>
    </location>
</feature>
<evidence type="ECO:0000313" key="6">
    <source>
        <dbReference type="Proteomes" id="UP000182312"/>
    </source>
</evidence>